<dbReference type="Gene3D" id="3.60.20.10">
    <property type="entry name" value="Glutamine Phosphoribosylpyrophosphate, subunit 1, domain 1"/>
    <property type="match status" value="1"/>
</dbReference>
<keyword evidence="1" id="KW-0547">Nucleotide-binding</keyword>
<dbReference type="Pfam" id="PF13522">
    <property type="entry name" value="GATase_6"/>
    <property type="match status" value="1"/>
</dbReference>
<accession>A0A183DGA0</accession>
<proteinExistence type="predicted"/>
<evidence type="ECO:0000259" key="3">
    <source>
        <dbReference type="PROSITE" id="PS51278"/>
    </source>
</evidence>
<keyword evidence="2" id="KW-0067">ATP-binding</keyword>
<dbReference type="SUPFAM" id="SSF56235">
    <property type="entry name" value="N-terminal nucleophile aminohydrolases (Ntn hydrolases)"/>
    <property type="match status" value="1"/>
</dbReference>
<dbReference type="InterPro" id="IPR029055">
    <property type="entry name" value="Ntn_hydrolases_N"/>
</dbReference>
<dbReference type="GO" id="GO:0005829">
    <property type="term" value="C:cytosol"/>
    <property type="evidence" value="ECO:0007669"/>
    <property type="project" value="TreeGrafter"/>
</dbReference>
<sequence>LNFNFRRQKHRGPDDRGFYENPRTGDILCHERLSIVDFSCKHPMKGLQEDHQVVHNGEIYNHEALRSTILHEYSMRTHCDS</sequence>
<organism evidence="4">
    <name type="scientific">Gongylonema pulchrum</name>
    <dbReference type="NCBI Taxonomy" id="637853"/>
    <lineage>
        <taxon>Eukaryota</taxon>
        <taxon>Metazoa</taxon>
        <taxon>Ecdysozoa</taxon>
        <taxon>Nematoda</taxon>
        <taxon>Chromadorea</taxon>
        <taxon>Rhabditida</taxon>
        <taxon>Spirurina</taxon>
        <taxon>Spiruromorpha</taxon>
        <taxon>Spiruroidea</taxon>
        <taxon>Gongylonematidae</taxon>
        <taxon>Gongylonema</taxon>
    </lineage>
</organism>
<name>A0A183DGA0_9BILA</name>
<dbReference type="AlphaFoldDB" id="A0A183DGA0"/>
<dbReference type="InterPro" id="IPR017932">
    <property type="entry name" value="GATase_2_dom"/>
</dbReference>
<dbReference type="WBParaSite" id="GPUH_0000775001-mRNA-1">
    <property type="protein sequence ID" value="GPUH_0000775001-mRNA-1"/>
    <property type="gene ID" value="GPUH_0000775001"/>
</dbReference>
<dbReference type="PANTHER" id="PTHR11772">
    <property type="entry name" value="ASPARAGINE SYNTHETASE"/>
    <property type="match status" value="1"/>
</dbReference>
<reference evidence="4" key="1">
    <citation type="submission" date="2016-06" db="UniProtKB">
        <authorList>
            <consortium name="WormBaseParasite"/>
        </authorList>
    </citation>
    <scope>IDENTIFICATION</scope>
</reference>
<dbReference type="GO" id="GO:0006529">
    <property type="term" value="P:asparagine biosynthetic process"/>
    <property type="evidence" value="ECO:0007669"/>
    <property type="project" value="TreeGrafter"/>
</dbReference>
<dbReference type="PANTHER" id="PTHR11772:SF2">
    <property type="entry name" value="ASPARAGINE SYNTHETASE [GLUTAMINE-HYDROLYZING]"/>
    <property type="match status" value="1"/>
</dbReference>
<dbReference type="GO" id="GO:0005524">
    <property type="term" value="F:ATP binding"/>
    <property type="evidence" value="ECO:0007669"/>
    <property type="project" value="UniProtKB-KW"/>
</dbReference>
<dbReference type="PROSITE" id="PS51278">
    <property type="entry name" value="GATASE_TYPE_2"/>
    <property type="match status" value="1"/>
</dbReference>
<protein>
    <submittedName>
        <fullName evidence="4">Glutamine amidotransferase type-2 domain-containing protein</fullName>
    </submittedName>
</protein>
<evidence type="ECO:0000256" key="2">
    <source>
        <dbReference type="ARBA" id="ARBA00022840"/>
    </source>
</evidence>
<feature type="domain" description="Glutamine amidotransferase type-2" evidence="3">
    <location>
        <begin position="1"/>
        <end position="81"/>
    </location>
</feature>
<dbReference type="GO" id="GO:0004066">
    <property type="term" value="F:asparagine synthase (glutamine-hydrolyzing) activity"/>
    <property type="evidence" value="ECO:0007669"/>
    <property type="project" value="TreeGrafter"/>
</dbReference>
<evidence type="ECO:0000256" key="1">
    <source>
        <dbReference type="ARBA" id="ARBA00022741"/>
    </source>
</evidence>
<evidence type="ECO:0000313" key="4">
    <source>
        <dbReference type="WBParaSite" id="GPUH_0000775001-mRNA-1"/>
    </source>
</evidence>
<dbReference type="InterPro" id="IPR050795">
    <property type="entry name" value="Asn_Synthetase"/>
</dbReference>